<evidence type="ECO:0000313" key="2">
    <source>
        <dbReference type="EMBL" id="WCE46634.1"/>
    </source>
</evidence>
<dbReference type="InterPro" id="IPR029058">
    <property type="entry name" value="AB_hydrolase_fold"/>
</dbReference>
<dbReference type="PANTHER" id="PTHR43433">
    <property type="entry name" value="HYDROLASE, ALPHA/BETA FOLD FAMILY PROTEIN"/>
    <property type="match status" value="1"/>
</dbReference>
<organism evidence="2 3">
    <name type="scientific">Winkia neuii subsp. anitrata</name>
    <dbReference type="NCBI Taxonomy" id="29318"/>
    <lineage>
        <taxon>Bacteria</taxon>
        <taxon>Bacillati</taxon>
        <taxon>Actinomycetota</taxon>
        <taxon>Actinomycetes</taxon>
        <taxon>Actinomycetales</taxon>
        <taxon>Actinomycetaceae</taxon>
        <taxon>Winkia</taxon>
    </lineage>
</organism>
<dbReference type="SUPFAM" id="SSF53474">
    <property type="entry name" value="alpha/beta-Hydrolases"/>
    <property type="match status" value="1"/>
</dbReference>
<keyword evidence="2" id="KW-0378">Hydrolase</keyword>
<dbReference type="Gene3D" id="3.40.50.1820">
    <property type="entry name" value="alpha/beta hydrolase"/>
    <property type="match status" value="1"/>
</dbReference>
<evidence type="ECO:0000259" key="1">
    <source>
        <dbReference type="Pfam" id="PF12146"/>
    </source>
</evidence>
<dbReference type="PANTHER" id="PTHR43433:SF5">
    <property type="entry name" value="AB HYDROLASE-1 DOMAIN-CONTAINING PROTEIN"/>
    <property type="match status" value="1"/>
</dbReference>
<dbReference type="AlphaFoldDB" id="A0AB38XR18"/>
<evidence type="ECO:0000313" key="3">
    <source>
        <dbReference type="Proteomes" id="UP001211044"/>
    </source>
</evidence>
<dbReference type="Pfam" id="PF12146">
    <property type="entry name" value="Hydrolase_4"/>
    <property type="match status" value="1"/>
</dbReference>
<reference evidence="2" key="1">
    <citation type="submission" date="2023-01" db="EMBL/GenBank/DDBJ databases">
        <title>Comparative Genomic Analysis of the Clinically-Derived Winkia Strain NY0527 Provides Evidence into the Taxonomic Reassignment of Winkia neuii and Characterizes Their Virulence Traits.</title>
        <authorList>
            <person name="Cai X."/>
            <person name="Peng Y."/>
            <person name="Li M."/>
            <person name="Qiu Y."/>
            <person name="Wang Y."/>
            <person name="Xu L."/>
            <person name="Hou Q."/>
        </authorList>
    </citation>
    <scope>NUCLEOTIDE SEQUENCE</scope>
    <source>
        <strain evidence="2">NY0527</strain>
    </source>
</reference>
<feature type="domain" description="Serine aminopeptidase S33" evidence="1">
    <location>
        <begin position="41"/>
        <end position="243"/>
    </location>
</feature>
<dbReference type="InterPro" id="IPR050471">
    <property type="entry name" value="AB_hydrolase"/>
</dbReference>
<accession>A0AB38XR18</accession>
<dbReference type="KEGG" id="wne:PIG85_03020"/>
<gene>
    <name evidence="2" type="ORF">PIG85_03020</name>
</gene>
<sequence length="262" mass="28554">MEQLLPLGEVTLCVDSFGTPGDPLIVNIEGHGAQLISTPASYCARLAKAGTHVVRFDNRDVGRSTRMSKNYPLMDMVRDVHALINYFGSPAVVTGRSMGGAISQLLALHYPADVSGLGLFYTFSSPRPLGAPLPAPFSDEATYRAWYKPNLRAIAGSAYPWDEGELDALTRENWRRGVSWQGMERQRQAMAVQAPWAQDLSKIGVPTEIIHGTADVVVSPAEGKRLHHLIPTANLQLVEGMGHGQPQALDDLFAQASLRLLR</sequence>
<dbReference type="InterPro" id="IPR022742">
    <property type="entry name" value="Hydrolase_4"/>
</dbReference>
<dbReference type="GO" id="GO:0016787">
    <property type="term" value="F:hydrolase activity"/>
    <property type="evidence" value="ECO:0007669"/>
    <property type="project" value="UniProtKB-KW"/>
</dbReference>
<dbReference type="RefSeq" id="WP_004805775.1">
    <property type="nucleotide sequence ID" value="NZ_CP116394.1"/>
</dbReference>
<name>A0AB38XR18_9ACTO</name>
<protein>
    <submittedName>
        <fullName evidence="2">Alpha/beta hydrolase</fullName>
    </submittedName>
</protein>
<proteinExistence type="predicted"/>
<dbReference type="EMBL" id="CP116394">
    <property type="protein sequence ID" value="WCE46634.1"/>
    <property type="molecule type" value="Genomic_DNA"/>
</dbReference>
<dbReference type="Proteomes" id="UP001211044">
    <property type="component" value="Chromosome"/>
</dbReference>